<evidence type="ECO:0000256" key="7">
    <source>
        <dbReference type="SAM" id="Phobius"/>
    </source>
</evidence>
<accession>A0A9E7NF86</accession>
<evidence type="ECO:0000256" key="1">
    <source>
        <dbReference type="ARBA" id="ARBA00000085"/>
    </source>
</evidence>
<comment type="catalytic activity">
    <reaction evidence="1">
        <text>ATP + protein L-histidine = ADP + protein N-phospho-L-histidine.</text>
        <dbReference type="EC" id="2.7.13.3"/>
    </reaction>
</comment>
<evidence type="ECO:0000259" key="8">
    <source>
        <dbReference type="PROSITE" id="PS50109"/>
    </source>
</evidence>
<dbReference type="RefSeq" id="WP_254161411.1">
    <property type="nucleotide sequence ID" value="NZ_CP100357.1"/>
</dbReference>
<evidence type="ECO:0000256" key="2">
    <source>
        <dbReference type="ARBA" id="ARBA00012438"/>
    </source>
</evidence>
<dbReference type="SUPFAM" id="SSF55874">
    <property type="entry name" value="ATPase domain of HSP90 chaperone/DNA topoisomerase II/histidine kinase"/>
    <property type="match status" value="1"/>
</dbReference>
<dbReference type="Gene3D" id="3.30.450.40">
    <property type="match status" value="2"/>
</dbReference>
<dbReference type="InterPro" id="IPR035965">
    <property type="entry name" value="PAS-like_dom_sf"/>
</dbReference>
<dbReference type="Pfam" id="PF16926">
    <property type="entry name" value="HisKA_4TM"/>
    <property type="match status" value="1"/>
</dbReference>
<gene>
    <name evidence="9" type="ORF">NGM29_20110</name>
</gene>
<dbReference type="Pfam" id="PF13185">
    <property type="entry name" value="GAF_2"/>
    <property type="match status" value="1"/>
</dbReference>
<feature type="transmembrane region" description="Helical" evidence="7">
    <location>
        <begin position="20"/>
        <end position="43"/>
    </location>
</feature>
<dbReference type="InterPro" id="IPR013656">
    <property type="entry name" value="PAS_4"/>
</dbReference>
<name>A0A9E7NF86_9EURY</name>
<keyword evidence="5" id="KW-0418">Kinase</keyword>
<organism evidence="9 10">
    <name type="scientific">Natronosalvus rutilus</name>
    <dbReference type="NCBI Taxonomy" id="2953753"/>
    <lineage>
        <taxon>Archaea</taxon>
        <taxon>Methanobacteriati</taxon>
        <taxon>Methanobacteriota</taxon>
        <taxon>Stenosarchaea group</taxon>
        <taxon>Halobacteria</taxon>
        <taxon>Halobacteriales</taxon>
        <taxon>Natrialbaceae</taxon>
        <taxon>Natronosalvus</taxon>
    </lineage>
</organism>
<dbReference type="GO" id="GO:0005524">
    <property type="term" value="F:ATP binding"/>
    <property type="evidence" value="ECO:0007669"/>
    <property type="project" value="UniProtKB-KW"/>
</dbReference>
<feature type="transmembrane region" description="Helical" evidence="7">
    <location>
        <begin position="55"/>
        <end position="73"/>
    </location>
</feature>
<dbReference type="SUPFAM" id="SSF55785">
    <property type="entry name" value="PYP-like sensor domain (PAS domain)"/>
    <property type="match status" value="2"/>
</dbReference>
<keyword evidence="10" id="KW-1185">Reference proteome</keyword>
<protein>
    <recommendedName>
        <fullName evidence="2">histidine kinase</fullName>
        <ecNumber evidence="2">2.7.13.3</ecNumber>
    </recommendedName>
</protein>
<dbReference type="EC" id="2.7.13.3" evidence="2"/>
<geneLocation type="plasmid" evidence="9 10">
    <name>unnamed2</name>
</geneLocation>
<proteinExistence type="predicted"/>
<dbReference type="PROSITE" id="PS50109">
    <property type="entry name" value="HIS_KIN"/>
    <property type="match status" value="1"/>
</dbReference>
<dbReference type="NCBIfam" id="TIGR00229">
    <property type="entry name" value="sensory_box"/>
    <property type="match status" value="2"/>
</dbReference>
<dbReference type="Pfam" id="PF02518">
    <property type="entry name" value="HATPase_c"/>
    <property type="match status" value="1"/>
</dbReference>
<dbReference type="EMBL" id="CP100357">
    <property type="protein sequence ID" value="UTF55909.1"/>
    <property type="molecule type" value="Genomic_DNA"/>
</dbReference>
<keyword evidence="7" id="KW-1133">Transmembrane helix</keyword>
<dbReference type="PANTHER" id="PTHR44936:SF10">
    <property type="entry name" value="SENSOR PROTEIN RSTB"/>
    <property type="match status" value="1"/>
</dbReference>
<dbReference type="PANTHER" id="PTHR44936">
    <property type="entry name" value="SENSOR PROTEIN CREC"/>
    <property type="match status" value="1"/>
</dbReference>
<dbReference type="Gene3D" id="3.30.450.20">
    <property type="entry name" value="PAS domain"/>
    <property type="match status" value="2"/>
</dbReference>
<keyword evidence="6" id="KW-0067">ATP-binding</keyword>
<dbReference type="Pfam" id="PF08448">
    <property type="entry name" value="PAS_4"/>
    <property type="match status" value="2"/>
</dbReference>
<dbReference type="InterPro" id="IPR036890">
    <property type="entry name" value="HATPase_C_sf"/>
</dbReference>
<evidence type="ECO:0000256" key="5">
    <source>
        <dbReference type="ARBA" id="ARBA00022777"/>
    </source>
</evidence>
<sequence length="918" mass="101526">MLYHSVNPNAMRMLLRTKSWRQWSVAGLGALLCGVVIGVVIISHPEWNTLHLLQIGIPILLALGLATYGGWLARSDLAPTRIFRIAFWSLAGAIILGTFAAWEMSTHILEGEPFVETLHELLLGVSEGATVGGVVGYYDARRRDQYLEAEQARQAISTSMDGIAILDEDGTYEAVNQAYVDIYDYDDSDAFIGETWQFCYTEEEATRIEEELMPPLYEEGEWRGELTGQRRDGSHFPQEITLSVRPNGGLACIVRDITERKRHEGRLEALHSVTRGFLAAETSEEIVTELVSVAGGMLGYPLTAVWEYDADADRLVPLTATESAQQFAAQAGLETLPVLESGAAEMGIFQGNEAVLVEDYQTLEDRQVSEIPLGAVLFIPLGEHGLVSIGSPEPGAIDATDRFLGEVLVSNARAAIDRLEREQELATREHRLRTIVENVPVILFAVNPDREITLQVGQGLEEVGIEQNQMVGATVDEMFKGAPTVIDAVGQALDGESVTVTTDLWGRAYQVWYQPIETDDEVTGVIGVAMDVTERHRRERGIRALHDATREMMQEIDQETICRIAVETAQQSLNLPMSAIWLRAGDQQRLEPIVWSDRAEELFGELPVFEPGNSISWQVFQNNELRIFEDVSTIDDRLTPKTEMRSELIVPIGEYGVLNSGSTTAGQFDETDVALAQLLAANTRAALERAEREEALQRQTDQMEFFHSILRHDVLNGITVIRSRAEFLADELDGEQLRDSETIVTWSNNIVEIVQRVRTVLETLTGESDTQLEPMDLAPSLRNEIERARATYHTVTFETAIPNTVPVLANELLGDVLGNIISNAVDHNDTDGLQVSITVEADDETVTVRIHDNGQGVSDDRKEVVFRRGETGHAKSTGSGFGLFFVDSMMAEYGGDVWVTDNDAGGATFVLQFHAPTV</sequence>
<dbReference type="KEGG" id="sawl:NGM29_20110"/>
<dbReference type="AlphaFoldDB" id="A0A9E7NF86"/>
<feature type="domain" description="Histidine kinase" evidence="8">
    <location>
        <begin position="709"/>
        <end position="917"/>
    </location>
</feature>
<keyword evidence="9" id="KW-0614">Plasmid</keyword>
<dbReference type="Gene3D" id="3.30.565.10">
    <property type="entry name" value="Histidine kinase-like ATPase, C-terminal domain"/>
    <property type="match status" value="1"/>
</dbReference>
<dbReference type="CDD" id="cd00130">
    <property type="entry name" value="PAS"/>
    <property type="match status" value="1"/>
</dbReference>
<dbReference type="InterPro" id="IPR003018">
    <property type="entry name" value="GAF"/>
</dbReference>
<dbReference type="InterPro" id="IPR003594">
    <property type="entry name" value="HATPase_dom"/>
</dbReference>
<dbReference type="SMART" id="SM00065">
    <property type="entry name" value="GAF"/>
    <property type="match status" value="2"/>
</dbReference>
<reference evidence="9" key="1">
    <citation type="submission" date="2022-06" db="EMBL/GenBank/DDBJ databases">
        <title>Diverse halophilic archaea isolated from saline environments.</title>
        <authorList>
            <person name="Cui H.-L."/>
        </authorList>
    </citation>
    <scope>NUCLEOTIDE SEQUENCE</scope>
    <source>
        <strain evidence="9">WLHS1</strain>
        <plasmid evidence="9">unnamed2</plasmid>
    </source>
</reference>
<dbReference type="SUPFAM" id="SSF55781">
    <property type="entry name" value="GAF domain-like"/>
    <property type="match status" value="2"/>
</dbReference>
<evidence type="ECO:0000256" key="3">
    <source>
        <dbReference type="ARBA" id="ARBA00022679"/>
    </source>
</evidence>
<evidence type="ECO:0000256" key="4">
    <source>
        <dbReference type="ARBA" id="ARBA00022741"/>
    </source>
</evidence>
<dbReference type="Proteomes" id="UP001056855">
    <property type="component" value="Plasmid unnamed2"/>
</dbReference>
<dbReference type="GO" id="GO:0004673">
    <property type="term" value="F:protein histidine kinase activity"/>
    <property type="evidence" value="ECO:0007669"/>
    <property type="project" value="UniProtKB-EC"/>
</dbReference>
<keyword evidence="7" id="KW-0472">Membrane</keyword>
<dbReference type="InterPro" id="IPR000014">
    <property type="entry name" value="PAS"/>
</dbReference>
<keyword evidence="3" id="KW-0808">Transferase</keyword>
<evidence type="ECO:0000313" key="9">
    <source>
        <dbReference type="EMBL" id="UTF55909.1"/>
    </source>
</evidence>
<dbReference type="SMART" id="SM00091">
    <property type="entry name" value="PAS"/>
    <property type="match status" value="2"/>
</dbReference>
<evidence type="ECO:0000256" key="6">
    <source>
        <dbReference type="ARBA" id="ARBA00022840"/>
    </source>
</evidence>
<dbReference type="InterPro" id="IPR005467">
    <property type="entry name" value="His_kinase_dom"/>
</dbReference>
<evidence type="ECO:0000313" key="10">
    <source>
        <dbReference type="Proteomes" id="UP001056855"/>
    </source>
</evidence>
<dbReference type="InterPro" id="IPR029016">
    <property type="entry name" value="GAF-like_dom_sf"/>
</dbReference>
<dbReference type="InterPro" id="IPR050980">
    <property type="entry name" value="2C_sensor_his_kinase"/>
</dbReference>
<dbReference type="GeneID" id="73292402"/>
<keyword evidence="7" id="KW-0812">Transmembrane</keyword>
<feature type="transmembrane region" description="Helical" evidence="7">
    <location>
        <begin position="85"/>
        <end position="102"/>
    </location>
</feature>
<dbReference type="SMART" id="SM00387">
    <property type="entry name" value="HATPase_c"/>
    <property type="match status" value="1"/>
</dbReference>
<dbReference type="InterPro" id="IPR031623">
    <property type="entry name" value="HisKA_4TM"/>
</dbReference>
<keyword evidence="4" id="KW-0547">Nucleotide-binding</keyword>